<organism evidence="1 2">
    <name type="scientific">Marchantia polymorpha</name>
    <name type="common">Common liverwort</name>
    <name type="synonym">Marchantia aquatica</name>
    <dbReference type="NCBI Taxonomy" id="3197"/>
    <lineage>
        <taxon>Eukaryota</taxon>
        <taxon>Viridiplantae</taxon>
        <taxon>Streptophyta</taxon>
        <taxon>Embryophyta</taxon>
        <taxon>Marchantiophyta</taxon>
        <taxon>Marchantiopsida</taxon>
        <taxon>Marchantiidae</taxon>
        <taxon>Marchantiales</taxon>
        <taxon>Marchantiaceae</taxon>
        <taxon>Marchantia</taxon>
    </lineage>
</organism>
<sequence>MKSPRSAERLTFSPLMMARRTGSASFGRRSSQPLDRLHHLLTSDRNPPSGYAKNNNPVSPLRLALDLNLLDLNEVVVVVEYHVTHMYHIWRGLQPHNPIHHLPYHLLLLFHVKRTLLAGFVSGCSKLNNAFVSLPRRLLIHSASPYHQHQLWLPRHGYTGASRFWSQQHSQECRLTELNLRPYQKEPGGVEVSRFFSRYLKLVLFYIRWPFLGDGIRYNRRSDVLRNLGAMQNEHHRLEGGWISEWSQT</sequence>
<evidence type="ECO:0000313" key="2">
    <source>
        <dbReference type="Proteomes" id="UP000244005"/>
    </source>
</evidence>
<dbReference type="Proteomes" id="UP000244005">
    <property type="component" value="Unassembled WGS sequence"/>
</dbReference>
<protein>
    <submittedName>
        <fullName evidence="1">Uncharacterized protein</fullName>
    </submittedName>
</protein>
<accession>A0A2R6WXU9</accession>
<gene>
    <name evidence="1" type="ORF">MARPO_0050s0114</name>
</gene>
<keyword evidence="2" id="KW-1185">Reference proteome</keyword>
<name>A0A2R6WXU9_MARPO</name>
<evidence type="ECO:0000313" key="1">
    <source>
        <dbReference type="EMBL" id="PTQ38670.1"/>
    </source>
</evidence>
<dbReference type="EMBL" id="KZ772722">
    <property type="protein sequence ID" value="PTQ38670.1"/>
    <property type="molecule type" value="Genomic_DNA"/>
</dbReference>
<reference evidence="2" key="1">
    <citation type="journal article" date="2017" name="Cell">
        <title>Insights into land plant evolution garnered from the Marchantia polymorpha genome.</title>
        <authorList>
            <person name="Bowman J.L."/>
            <person name="Kohchi T."/>
            <person name="Yamato K.T."/>
            <person name="Jenkins J."/>
            <person name="Shu S."/>
            <person name="Ishizaki K."/>
            <person name="Yamaoka S."/>
            <person name="Nishihama R."/>
            <person name="Nakamura Y."/>
            <person name="Berger F."/>
            <person name="Adam C."/>
            <person name="Aki S.S."/>
            <person name="Althoff F."/>
            <person name="Araki T."/>
            <person name="Arteaga-Vazquez M.A."/>
            <person name="Balasubrmanian S."/>
            <person name="Barry K."/>
            <person name="Bauer D."/>
            <person name="Boehm C.R."/>
            <person name="Briginshaw L."/>
            <person name="Caballero-Perez J."/>
            <person name="Catarino B."/>
            <person name="Chen F."/>
            <person name="Chiyoda S."/>
            <person name="Chovatia M."/>
            <person name="Davies K.M."/>
            <person name="Delmans M."/>
            <person name="Demura T."/>
            <person name="Dierschke T."/>
            <person name="Dolan L."/>
            <person name="Dorantes-Acosta A.E."/>
            <person name="Eklund D.M."/>
            <person name="Florent S.N."/>
            <person name="Flores-Sandoval E."/>
            <person name="Fujiyama A."/>
            <person name="Fukuzawa H."/>
            <person name="Galik B."/>
            <person name="Grimanelli D."/>
            <person name="Grimwood J."/>
            <person name="Grossniklaus U."/>
            <person name="Hamada T."/>
            <person name="Haseloff J."/>
            <person name="Hetherington A.J."/>
            <person name="Higo A."/>
            <person name="Hirakawa Y."/>
            <person name="Hundley H.N."/>
            <person name="Ikeda Y."/>
            <person name="Inoue K."/>
            <person name="Inoue S.I."/>
            <person name="Ishida S."/>
            <person name="Jia Q."/>
            <person name="Kakita M."/>
            <person name="Kanazawa T."/>
            <person name="Kawai Y."/>
            <person name="Kawashima T."/>
            <person name="Kennedy M."/>
            <person name="Kinose K."/>
            <person name="Kinoshita T."/>
            <person name="Kohara Y."/>
            <person name="Koide E."/>
            <person name="Komatsu K."/>
            <person name="Kopischke S."/>
            <person name="Kubo M."/>
            <person name="Kyozuka J."/>
            <person name="Lagercrantz U."/>
            <person name="Lin S.S."/>
            <person name="Lindquist E."/>
            <person name="Lipzen A.M."/>
            <person name="Lu C.W."/>
            <person name="De Luna E."/>
            <person name="Martienssen R.A."/>
            <person name="Minamino N."/>
            <person name="Mizutani M."/>
            <person name="Mizutani M."/>
            <person name="Mochizuki N."/>
            <person name="Monte I."/>
            <person name="Mosher R."/>
            <person name="Nagasaki H."/>
            <person name="Nakagami H."/>
            <person name="Naramoto S."/>
            <person name="Nishitani K."/>
            <person name="Ohtani M."/>
            <person name="Okamoto T."/>
            <person name="Okumura M."/>
            <person name="Phillips J."/>
            <person name="Pollak B."/>
            <person name="Reinders A."/>
            <person name="Rovekamp M."/>
            <person name="Sano R."/>
            <person name="Sawa S."/>
            <person name="Schmid M.W."/>
            <person name="Shirakawa M."/>
            <person name="Solano R."/>
            <person name="Spunde A."/>
            <person name="Suetsugu N."/>
            <person name="Sugano S."/>
            <person name="Sugiyama A."/>
            <person name="Sun R."/>
            <person name="Suzuki Y."/>
            <person name="Takenaka M."/>
            <person name="Takezawa D."/>
            <person name="Tomogane H."/>
            <person name="Tsuzuki M."/>
            <person name="Ueda T."/>
            <person name="Umeda M."/>
            <person name="Ward J.M."/>
            <person name="Watanabe Y."/>
            <person name="Yazaki K."/>
            <person name="Yokoyama R."/>
            <person name="Yoshitake Y."/>
            <person name="Yotsui I."/>
            <person name="Zachgo S."/>
            <person name="Schmutz J."/>
        </authorList>
    </citation>
    <scope>NUCLEOTIDE SEQUENCE [LARGE SCALE GENOMIC DNA]</scope>
    <source>
        <strain evidence="2">Tak-1</strain>
    </source>
</reference>
<proteinExistence type="predicted"/>
<dbReference type="Gramene" id="Mp3g13220.1">
    <property type="protein sequence ID" value="Mp3g13220.1.cds1"/>
    <property type="gene ID" value="Mp3g13220"/>
</dbReference>
<dbReference type="AlphaFoldDB" id="A0A2R6WXU9"/>